<dbReference type="AlphaFoldDB" id="F9X1A4"/>
<gene>
    <name evidence="2" type="ORF">MYCGRDRAFT_89720</name>
</gene>
<feature type="compositionally biased region" description="Low complexity" evidence="1">
    <location>
        <begin position="120"/>
        <end position="130"/>
    </location>
</feature>
<evidence type="ECO:0000313" key="2">
    <source>
        <dbReference type="EMBL" id="EGP91459.1"/>
    </source>
</evidence>
<name>F9X1A4_ZYMTI</name>
<feature type="region of interest" description="Disordered" evidence="1">
    <location>
        <begin position="70"/>
        <end position="230"/>
    </location>
</feature>
<feature type="compositionally biased region" description="Low complexity" evidence="1">
    <location>
        <begin position="141"/>
        <end position="205"/>
    </location>
</feature>
<dbReference type="HOGENOM" id="CLU_1205602_0_0_1"/>
<dbReference type="KEGG" id="ztr:MYCGRDRAFT_89720"/>
<dbReference type="RefSeq" id="XP_003856483.1">
    <property type="nucleotide sequence ID" value="XM_003856435.1"/>
</dbReference>
<dbReference type="Proteomes" id="UP000008062">
    <property type="component" value="Chromosome 1"/>
</dbReference>
<proteinExistence type="predicted"/>
<evidence type="ECO:0000256" key="1">
    <source>
        <dbReference type="SAM" id="MobiDB-lite"/>
    </source>
</evidence>
<accession>F9X1A4</accession>
<evidence type="ECO:0000313" key="3">
    <source>
        <dbReference type="Proteomes" id="UP000008062"/>
    </source>
</evidence>
<sequence>MRPTQFPVSTTRLWSNEMNDLVSHTLGWHLSGVEVELAGVEDSSITQWNVDMAAIAASGAVPIVEIELDPVPNGRSVGAKKAGATRKRNAKAAEEKKDEDEDDEEEKPKKAKTTKKAIDKSSASTSTSTTPQLPVSRRSLRSNANSLSGADSTTSSGSGKSNGNGSSSTTTTKSSRSSLDSVNEVSETSDGSDSSASSHEAANSNMVVESCTMMGPGASTDALLEKDGHC</sequence>
<dbReference type="GeneID" id="13395116"/>
<keyword evidence="3" id="KW-1185">Reference proteome</keyword>
<dbReference type="EMBL" id="CM001196">
    <property type="protein sequence ID" value="EGP91459.1"/>
    <property type="molecule type" value="Genomic_DNA"/>
</dbReference>
<reference evidence="2 3" key="1">
    <citation type="journal article" date="2011" name="PLoS Genet.">
        <title>Finished genome of the fungal wheat pathogen Mycosphaerella graminicola reveals dispensome structure, chromosome plasticity, and stealth pathogenesis.</title>
        <authorList>
            <person name="Goodwin S.B."/>
            <person name="Ben M'barek S."/>
            <person name="Dhillon B."/>
            <person name="Wittenberg A.H.J."/>
            <person name="Crane C.F."/>
            <person name="Hane J.K."/>
            <person name="Foster A.J."/>
            <person name="Van der Lee T.A.J."/>
            <person name="Grimwood J."/>
            <person name="Aerts A."/>
            <person name="Antoniw J."/>
            <person name="Bailey A."/>
            <person name="Bluhm B."/>
            <person name="Bowler J."/>
            <person name="Bristow J."/>
            <person name="van der Burgt A."/>
            <person name="Canto-Canche B."/>
            <person name="Churchill A.C.L."/>
            <person name="Conde-Ferraez L."/>
            <person name="Cools H.J."/>
            <person name="Coutinho P.M."/>
            <person name="Csukai M."/>
            <person name="Dehal P."/>
            <person name="De Wit P."/>
            <person name="Donzelli B."/>
            <person name="van de Geest H.C."/>
            <person name="van Ham R.C.H.J."/>
            <person name="Hammond-Kosack K.E."/>
            <person name="Henrissat B."/>
            <person name="Kilian A."/>
            <person name="Kobayashi A.K."/>
            <person name="Koopmann E."/>
            <person name="Kourmpetis Y."/>
            <person name="Kuzniar A."/>
            <person name="Lindquist E."/>
            <person name="Lombard V."/>
            <person name="Maliepaard C."/>
            <person name="Martins N."/>
            <person name="Mehrabi R."/>
            <person name="Nap J.P.H."/>
            <person name="Ponomarenko A."/>
            <person name="Rudd J.J."/>
            <person name="Salamov A."/>
            <person name="Schmutz J."/>
            <person name="Schouten H.J."/>
            <person name="Shapiro H."/>
            <person name="Stergiopoulos I."/>
            <person name="Torriani S.F.F."/>
            <person name="Tu H."/>
            <person name="de Vries R.P."/>
            <person name="Waalwijk C."/>
            <person name="Ware S.B."/>
            <person name="Wiebenga A."/>
            <person name="Zwiers L.-H."/>
            <person name="Oliver R.P."/>
            <person name="Grigoriev I.V."/>
            <person name="Kema G.H.J."/>
        </authorList>
    </citation>
    <scope>NUCLEOTIDE SEQUENCE [LARGE SCALE GENOMIC DNA]</scope>
    <source>
        <strain evidence="3">CBS 115943 / IPO323</strain>
    </source>
</reference>
<dbReference type="InParanoid" id="F9X1A4"/>
<organism evidence="2 3">
    <name type="scientific">Zymoseptoria tritici (strain CBS 115943 / IPO323)</name>
    <name type="common">Speckled leaf blotch fungus</name>
    <name type="synonym">Septoria tritici</name>
    <dbReference type="NCBI Taxonomy" id="336722"/>
    <lineage>
        <taxon>Eukaryota</taxon>
        <taxon>Fungi</taxon>
        <taxon>Dikarya</taxon>
        <taxon>Ascomycota</taxon>
        <taxon>Pezizomycotina</taxon>
        <taxon>Dothideomycetes</taxon>
        <taxon>Dothideomycetidae</taxon>
        <taxon>Mycosphaerellales</taxon>
        <taxon>Mycosphaerellaceae</taxon>
        <taxon>Zymoseptoria</taxon>
    </lineage>
</organism>
<protein>
    <submittedName>
        <fullName evidence="2">Uncharacterized protein</fullName>
    </submittedName>
</protein>